<keyword evidence="4 5" id="KW-0663">Pyridoxal phosphate</keyword>
<dbReference type="PANTHER" id="PTHR43797:SF2">
    <property type="entry name" value="HOMOCYSTEINE_CYSTEINE SYNTHASE"/>
    <property type="match status" value="1"/>
</dbReference>
<evidence type="ECO:0000256" key="2">
    <source>
        <dbReference type="ARBA" id="ARBA00009077"/>
    </source>
</evidence>
<dbReference type="InterPro" id="IPR015421">
    <property type="entry name" value="PyrdxlP-dep_Trfase_major"/>
</dbReference>
<evidence type="ECO:0000313" key="8">
    <source>
        <dbReference type="Proteomes" id="UP001414441"/>
    </source>
</evidence>
<comment type="caution">
    <text evidence="7">The sequence shown here is derived from an EMBL/GenBank/DDBJ whole genome shotgun (WGS) entry which is preliminary data.</text>
</comment>
<evidence type="ECO:0000313" key="7">
    <source>
        <dbReference type="EMBL" id="MEN8626914.1"/>
    </source>
</evidence>
<dbReference type="EMBL" id="JBDLOB010000010">
    <property type="protein sequence ID" value="MEN8626914.1"/>
    <property type="molecule type" value="Genomic_DNA"/>
</dbReference>
<dbReference type="CDD" id="cd00614">
    <property type="entry name" value="CGS_like"/>
    <property type="match status" value="1"/>
</dbReference>
<dbReference type="Proteomes" id="UP001414441">
    <property type="component" value="Unassembled WGS sequence"/>
</dbReference>
<evidence type="ECO:0000256" key="1">
    <source>
        <dbReference type="ARBA" id="ARBA00001933"/>
    </source>
</evidence>
<proteinExistence type="inferred from homology"/>
<dbReference type="InterPro" id="IPR015422">
    <property type="entry name" value="PyrdxlP-dep_Trfase_small"/>
</dbReference>
<dbReference type="Gene3D" id="3.40.640.10">
    <property type="entry name" value="Type I PLP-dependent aspartate aminotransferase-like (Major domain)"/>
    <property type="match status" value="1"/>
</dbReference>
<evidence type="ECO:0000256" key="5">
    <source>
        <dbReference type="RuleBase" id="RU362118"/>
    </source>
</evidence>
<organism evidence="7 8">
    <name type="scientific">Psychrobacter proteolyticus</name>
    <dbReference type="NCBI Taxonomy" id="147825"/>
    <lineage>
        <taxon>Bacteria</taxon>
        <taxon>Pseudomonadati</taxon>
        <taxon>Pseudomonadota</taxon>
        <taxon>Gammaproteobacteria</taxon>
        <taxon>Moraxellales</taxon>
        <taxon>Moraxellaceae</taxon>
        <taxon>Psychrobacter</taxon>
    </lineage>
</organism>
<dbReference type="PANTHER" id="PTHR43797">
    <property type="entry name" value="HOMOCYSTEINE/CYSTEINE SYNTHASE"/>
    <property type="match status" value="1"/>
</dbReference>
<gene>
    <name evidence="7" type="ORF">ABFV72_12920</name>
</gene>
<dbReference type="NCBIfam" id="TIGR01326">
    <property type="entry name" value="OAH_OAS_sulfhy"/>
    <property type="match status" value="1"/>
</dbReference>
<keyword evidence="7" id="KW-0032">Aminotransferase</keyword>
<dbReference type="RefSeq" id="WP_347164076.1">
    <property type="nucleotide sequence ID" value="NZ_JBDLOB010000010.1"/>
</dbReference>
<keyword evidence="8" id="KW-1185">Reference proteome</keyword>
<dbReference type="InterPro" id="IPR015424">
    <property type="entry name" value="PyrdxlP-dep_Trfase"/>
</dbReference>
<dbReference type="GO" id="GO:0008483">
    <property type="term" value="F:transaminase activity"/>
    <property type="evidence" value="ECO:0007669"/>
    <property type="project" value="UniProtKB-KW"/>
</dbReference>
<comment type="cofactor">
    <cofactor evidence="1 5">
        <name>pyridoxal 5'-phosphate</name>
        <dbReference type="ChEBI" id="CHEBI:597326"/>
    </cofactor>
</comment>
<evidence type="ECO:0000256" key="4">
    <source>
        <dbReference type="ARBA" id="ARBA00022898"/>
    </source>
</evidence>
<feature type="region of interest" description="Disordered" evidence="6">
    <location>
        <begin position="1"/>
        <end position="23"/>
    </location>
</feature>
<comment type="similarity">
    <text evidence="2 5">Belongs to the trans-sulfuration enzymes family.</text>
</comment>
<accession>A0ABV0D8V6</accession>
<protein>
    <submittedName>
        <fullName evidence="7">Aminotransferase class I/II-fold pyridoxal phosphate-dependent enzyme</fullName>
    </submittedName>
</protein>
<dbReference type="Pfam" id="PF01053">
    <property type="entry name" value="Cys_Met_Meta_PP"/>
    <property type="match status" value="1"/>
</dbReference>
<dbReference type="SUPFAM" id="SSF53383">
    <property type="entry name" value="PLP-dependent transferases"/>
    <property type="match status" value="1"/>
</dbReference>
<dbReference type="InterPro" id="IPR000277">
    <property type="entry name" value="Cys/Met-Metab_PyrdxlP-dep_enz"/>
</dbReference>
<feature type="compositionally biased region" description="Low complexity" evidence="6">
    <location>
        <begin position="8"/>
        <end position="22"/>
    </location>
</feature>
<reference evidence="7 8" key="1">
    <citation type="submission" date="2024-05" db="EMBL/GenBank/DDBJ databases">
        <title>Genome sequencing of Marine Estuary Bacteria, Pseudoalteromonas distincta strain FA, Psychrobacter proteolyticus strain EA, and Shewanella baltica strain CA.</title>
        <authorList>
            <person name="Dieffenbach S.A."/>
            <person name="Maclea K.S."/>
        </authorList>
    </citation>
    <scope>NUCLEOTIDE SEQUENCE [LARGE SCALE GENOMIC DNA]</scope>
    <source>
        <strain evidence="7 8">EA</strain>
    </source>
</reference>
<sequence length="445" mass="47766">MSDGSADQQTAQQSETPQTETPQRLETLAIHAGYSVEPTTKAVAVPIYHTSSYAFDNTQHGADLFDLKVAGNIYTRIMNPTNAVLEERVAALEGGIGALAVASGMAAITYAIQTICEAGDNIVAVSTLYGGTYNLFAHALPRQGIEVRFFDHKDPEAIRDLIDDKTKMVFAESIGNPLGNIVDIQALSDVAHEYGVPVVIDNTVATPAICRPFEFGADIVIHSLTKYMSGTGTSIGGAIVDSGKFAWGDYPERFPLLNTPDHSYHGVSFVKDVGAPAFIARARVAPLRNTGAALSPLNAFGILQGMETLSLRMERHVQNAQAVAEYLRDHDKVAWVKYAGLSDHPEHELAKKYMKGTPSAILTFGVKGGLEAGARFIDALQLITRLVNIGDAKSLACHPATTTHRQLNEQELENAGVSTDMVRLSIGIEHIEDIKADLAQALASA</sequence>
<dbReference type="PIRSF" id="PIRSF001434">
    <property type="entry name" value="CGS"/>
    <property type="match status" value="1"/>
</dbReference>
<name>A0ABV0D8V6_9GAMM</name>
<evidence type="ECO:0000256" key="3">
    <source>
        <dbReference type="ARBA" id="ARBA00022679"/>
    </source>
</evidence>
<dbReference type="InterPro" id="IPR006235">
    <property type="entry name" value="OAc-hSer/O-AcSer_sulfhydrylase"/>
</dbReference>
<keyword evidence="3" id="KW-0808">Transferase</keyword>
<dbReference type="Gene3D" id="3.90.1150.10">
    <property type="entry name" value="Aspartate Aminotransferase, domain 1"/>
    <property type="match status" value="1"/>
</dbReference>
<evidence type="ECO:0000256" key="6">
    <source>
        <dbReference type="SAM" id="MobiDB-lite"/>
    </source>
</evidence>